<dbReference type="EMBL" id="DTIN01000008">
    <property type="protein sequence ID" value="HFX12707.1"/>
    <property type="molecule type" value="Genomic_DNA"/>
</dbReference>
<feature type="transmembrane region" description="Helical" evidence="1">
    <location>
        <begin position="119"/>
        <end position="138"/>
    </location>
</feature>
<evidence type="ECO:0000259" key="2">
    <source>
        <dbReference type="Pfam" id="PF07853"/>
    </source>
</evidence>
<dbReference type="InterPro" id="IPR012867">
    <property type="entry name" value="DUF1648"/>
</dbReference>
<feature type="transmembrane region" description="Helical" evidence="1">
    <location>
        <begin position="57"/>
        <end position="76"/>
    </location>
</feature>
<keyword evidence="1" id="KW-0812">Transmembrane</keyword>
<evidence type="ECO:0000256" key="1">
    <source>
        <dbReference type="SAM" id="Phobius"/>
    </source>
</evidence>
<feature type="transmembrane region" description="Helical" evidence="1">
    <location>
        <begin position="168"/>
        <end position="186"/>
    </location>
</feature>
<dbReference type="Pfam" id="PF07853">
    <property type="entry name" value="DUF1648"/>
    <property type="match status" value="1"/>
</dbReference>
<organism evidence="3">
    <name type="scientific">Dictyoglomus thermophilum</name>
    <dbReference type="NCBI Taxonomy" id="14"/>
    <lineage>
        <taxon>Bacteria</taxon>
        <taxon>Pseudomonadati</taxon>
        <taxon>Dictyoglomota</taxon>
        <taxon>Dictyoglomia</taxon>
        <taxon>Dictyoglomales</taxon>
        <taxon>Dictyoglomaceae</taxon>
        <taxon>Dictyoglomus</taxon>
    </lineage>
</organism>
<gene>
    <name evidence="3" type="ORF">ENW00_00870</name>
</gene>
<reference evidence="3" key="1">
    <citation type="journal article" date="2020" name="mSystems">
        <title>Genome- and Community-Level Interaction Insights into Carbon Utilization and Element Cycling Functions of Hydrothermarchaeota in Hydrothermal Sediment.</title>
        <authorList>
            <person name="Zhou Z."/>
            <person name="Liu Y."/>
            <person name="Xu W."/>
            <person name="Pan J."/>
            <person name="Luo Z.H."/>
            <person name="Li M."/>
        </authorList>
    </citation>
    <scope>NUCLEOTIDE SEQUENCE [LARGE SCALE GENOMIC DNA]</scope>
    <source>
        <strain evidence="3">SpSt-81</strain>
    </source>
</reference>
<feature type="domain" description="DUF1648" evidence="2">
    <location>
        <begin position="16"/>
        <end position="63"/>
    </location>
</feature>
<protein>
    <submittedName>
        <fullName evidence="3">SdpI family protein</fullName>
    </submittedName>
</protein>
<feature type="transmembrane region" description="Helical" evidence="1">
    <location>
        <begin position="12"/>
        <end position="32"/>
    </location>
</feature>
<sequence length="223" mass="25981">MYSLKGSIKKDIAIIILITLMFIIGIFFYPYFPEKIPMHWNFKGEIDRYGSKFEGLFGIPLMSLGFYLLFLVLPYLDPKKENYQKFEKVYQIIKYAYIFFLFTLQMAIIIVTLGGPKDLIPKITPTLVGLLFIILGNYMPRIKPNWFVGIRTPWTLSNEKVWKRTHRFGGYISIIGGVPIIFTGFLPPLMNLIILILSILLIVLGTTLYSFILYQKLERKEKN</sequence>
<keyword evidence="1" id="KW-1133">Transmembrane helix</keyword>
<name>A0A7C3MIP2_DICTH</name>
<dbReference type="Pfam" id="PF13630">
    <property type="entry name" value="SdpI"/>
    <property type="match status" value="1"/>
</dbReference>
<proteinExistence type="predicted"/>
<evidence type="ECO:0000313" key="3">
    <source>
        <dbReference type="EMBL" id="HFX12707.1"/>
    </source>
</evidence>
<accession>A0A7C3MIP2</accession>
<dbReference type="GO" id="GO:0009636">
    <property type="term" value="P:response to toxic substance"/>
    <property type="evidence" value="ECO:0007669"/>
    <property type="project" value="TreeGrafter"/>
</dbReference>
<feature type="transmembrane region" description="Helical" evidence="1">
    <location>
        <begin position="96"/>
        <end position="113"/>
    </location>
</feature>
<dbReference type="AlphaFoldDB" id="A0A7C3MIP2"/>
<comment type="caution">
    <text evidence="3">The sequence shown here is derived from an EMBL/GenBank/DDBJ whole genome shotgun (WGS) entry which is preliminary data.</text>
</comment>
<feature type="transmembrane region" description="Helical" evidence="1">
    <location>
        <begin position="192"/>
        <end position="214"/>
    </location>
</feature>
<dbReference type="PIRSF" id="PIRSF038959">
    <property type="entry name" value="SdpI"/>
    <property type="match status" value="1"/>
</dbReference>
<dbReference type="PANTHER" id="PTHR37810">
    <property type="entry name" value="IMMUNITY PROTEIN SDPI"/>
    <property type="match status" value="1"/>
</dbReference>
<dbReference type="PANTHER" id="PTHR37810:SF5">
    <property type="entry name" value="IMMUNITY PROTEIN SDPI"/>
    <property type="match status" value="1"/>
</dbReference>
<keyword evidence="1" id="KW-0472">Membrane</keyword>
<dbReference type="InterPro" id="IPR025962">
    <property type="entry name" value="SdpI/YhfL"/>
</dbReference>
<dbReference type="InterPro" id="IPR026272">
    <property type="entry name" value="SdpI"/>
</dbReference>